<dbReference type="Proteomes" id="UP000634476">
    <property type="component" value="Unassembled WGS sequence"/>
</dbReference>
<sequence length="198" mass="22056">MPKIVDHDERRRHIAEAAVRIAGRHGLDRATLRDIAVEAGISLGAVQHYFRSKEELLRHVVGHLGEQVTARIMTRVGDLGDVSVLSFLEAMAVEILPLDARRRAERRVAQAFGIRAPDVPELTEPLRQGYDWVRDNVAELIRQAQGAGELRPELDAEFESIVLLAVIDGLSSDILIGVRDPGQAVETVRYHLNRLAVR</sequence>
<accession>A0A8J3T2R2</accession>
<dbReference type="InterPro" id="IPR009057">
    <property type="entry name" value="Homeodomain-like_sf"/>
</dbReference>
<keyword evidence="1" id="KW-0678">Repressor</keyword>
<evidence type="ECO:0000256" key="2">
    <source>
        <dbReference type="ARBA" id="ARBA00023015"/>
    </source>
</evidence>
<keyword evidence="2" id="KW-0805">Transcription regulation</keyword>
<gene>
    <name evidence="7" type="primary">pksA</name>
    <name evidence="7" type="ORF">Pta02_53540</name>
</gene>
<organism evidence="7 8">
    <name type="scientific">Planobispora takensis</name>
    <dbReference type="NCBI Taxonomy" id="1367882"/>
    <lineage>
        <taxon>Bacteria</taxon>
        <taxon>Bacillati</taxon>
        <taxon>Actinomycetota</taxon>
        <taxon>Actinomycetes</taxon>
        <taxon>Streptosporangiales</taxon>
        <taxon>Streptosporangiaceae</taxon>
        <taxon>Planobispora</taxon>
    </lineage>
</organism>
<dbReference type="InterPro" id="IPR036271">
    <property type="entry name" value="Tet_transcr_reg_TetR-rel_C_sf"/>
</dbReference>
<evidence type="ECO:0000256" key="1">
    <source>
        <dbReference type="ARBA" id="ARBA00022491"/>
    </source>
</evidence>
<comment type="caution">
    <text evidence="7">The sequence shown here is derived from an EMBL/GenBank/DDBJ whole genome shotgun (WGS) entry which is preliminary data.</text>
</comment>
<keyword evidence="8" id="KW-1185">Reference proteome</keyword>
<dbReference type="Pfam" id="PF13977">
    <property type="entry name" value="TetR_C_6"/>
    <property type="match status" value="1"/>
</dbReference>
<dbReference type="GO" id="GO:0003700">
    <property type="term" value="F:DNA-binding transcription factor activity"/>
    <property type="evidence" value="ECO:0007669"/>
    <property type="project" value="TreeGrafter"/>
</dbReference>
<dbReference type="Gene3D" id="1.10.357.10">
    <property type="entry name" value="Tetracycline Repressor, domain 2"/>
    <property type="match status" value="1"/>
</dbReference>
<dbReference type="EMBL" id="BOOK01000038">
    <property type="protein sequence ID" value="GII03346.1"/>
    <property type="molecule type" value="Genomic_DNA"/>
</dbReference>
<proteinExistence type="predicted"/>
<dbReference type="PROSITE" id="PS50977">
    <property type="entry name" value="HTH_TETR_2"/>
    <property type="match status" value="1"/>
</dbReference>
<evidence type="ECO:0000313" key="8">
    <source>
        <dbReference type="Proteomes" id="UP000634476"/>
    </source>
</evidence>
<dbReference type="InterPro" id="IPR001647">
    <property type="entry name" value="HTH_TetR"/>
</dbReference>
<protein>
    <submittedName>
        <fullName evidence="7">HTH-type transcriptional regulator PksA</fullName>
    </submittedName>
</protein>
<dbReference type="InterPro" id="IPR050109">
    <property type="entry name" value="HTH-type_TetR-like_transc_reg"/>
</dbReference>
<dbReference type="Pfam" id="PF00440">
    <property type="entry name" value="TetR_N"/>
    <property type="match status" value="1"/>
</dbReference>
<feature type="domain" description="HTH tetR-type" evidence="6">
    <location>
        <begin position="8"/>
        <end position="68"/>
    </location>
</feature>
<evidence type="ECO:0000259" key="6">
    <source>
        <dbReference type="PROSITE" id="PS50977"/>
    </source>
</evidence>
<reference evidence="7" key="1">
    <citation type="submission" date="2021-01" db="EMBL/GenBank/DDBJ databases">
        <title>Whole genome shotgun sequence of Planobispora takensis NBRC 109077.</title>
        <authorList>
            <person name="Komaki H."/>
            <person name="Tamura T."/>
        </authorList>
    </citation>
    <scope>NUCLEOTIDE SEQUENCE</scope>
    <source>
        <strain evidence="7">NBRC 109077</strain>
    </source>
</reference>
<evidence type="ECO:0000313" key="7">
    <source>
        <dbReference type="EMBL" id="GII03346.1"/>
    </source>
</evidence>
<keyword evidence="4" id="KW-0804">Transcription</keyword>
<dbReference type="PANTHER" id="PTHR30055:SF234">
    <property type="entry name" value="HTH-TYPE TRANSCRIPTIONAL REGULATOR BETI"/>
    <property type="match status" value="1"/>
</dbReference>
<dbReference type="InterPro" id="IPR039538">
    <property type="entry name" value="BetI_C"/>
</dbReference>
<dbReference type="SUPFAM" id="SSF48498">
    <property type="entry name" value="Tetracyclin repressor-like, C-terminal domain"/>
    <property type="match status" value="1"/>
</dbReference>
<evidence type="ECO:0000256" key="3">
    <source>
        <dbReference type="ARBA" id="ARBA00023125"/>
    </source>
</evidence>
<name>A0A8J3T2R2_9ACTN</name>
<evidence type="ECO:0000256" key="5">
    <source>
        <dbReference type="PROSITE-ProRule" id="PRU00335"/>
    </source>
</evidence>
<dbReference type="RefSeq" id="WP_203877632.1">
    <property type="nucleotide sequence ID" value="NZ_BOOK01000038.1"/>
</dbReference>
<evidence type="ECO:0000256" key="4">
    <source>
        <dbReference type="ARBA" id="ARBA00023163"/>
    </source>
</evidence>
<dbReference type="GO" id="GO:0000976">
    <property type="term" value="F:transcription cis-regulatory region binding"/>
    <property type="evidence" value="ECO:0007669"/>
    <property type="project" value="TreeGrafter"/>
</dbReference>
<feature type="DNA-binding region" description="H-T-H motif" evidence="5">
    <location>
        <begin position="31"/>
        <end position="50"/>
    </location>
</feature>
<keyword evidence="3 5" id="KW-0238">DNA-binding</keyword>
<dbReference type="PANTHER" id="PTHR30055">
    <property type="entry name" value="HTH-TYPE TRANSCRIPTIONAL REGULATOR RUTR"/>
    <property type="match status" value="1"/>
</dbReference>
<dbReference type="SUPFAM" id="SSF46689">
    <property type="entry name" value="Homeodomain-like"/>
    <property type="match status" value="1"/>
</dbReference>
<dbReference type="PRINTS" id="PR00455">
    <property type="entry name" value="HTHTETR"/>
</dbReference>
<dbReference type="AlphaFoldDB" id="A0A8J3T2R2"/>